<protein>
    <recommendedName>
        <fullName evidence="7">Signal transduction histidine kinase internal region domain-containing protein</fullName>
    </recommendedName>
</protein>
<dbReference type="InterPro" id="IPR013783">
    <property type="entry name" value="Ig-like_fold"/>
</dbReference>
<dbReference type="Pfam" id="PF07494">
    <property type="entry name" value="Reg_prop"/>
    <property type="match status" value="4"/>
</dbReference>
<dbReference type="OrthoDB" id="9809670at2"/>
<dbReference type="GO" id="GO:0000155">
    <property type="term" value="F:phosphorelay sensor kinase activity"/>
    <property type="evidence" value="ECO:0007669"/>
    <property type="project" value="InterPro"/>
</dbReference>
<feature type="domain" description="Two component regulator three Y" evidence="4">
    <location>
        <begin position="673"/>
        <end position="733"/>
    </location>
</feature>
<dbReference type="Gene3D" id="2.60.40.10">
    <property type="entry name" value="Immunoglobulins"/>
    <property type="match status" value="1"/>
</dbReference>
<dbReference type="AlphaFoldDB" id="A0A5M9H6C0"/>
<dbReference type="InterPro" id="IPR011123">
    <property type="entry name" value="Y_Y_Y"/>
</dbReference>
<gene>
    <name evidence="5" type="ORF">F1649_13770</name>
</gene>
<name>A0A5M9H6C0_9SPHI</name>
<evidence type="ECO:0000313" key="5">
    <source>
        <dbReference type="EMBL" id="KAA8481809.1"/>
    </source>
</evidence>
<evidence type="ECO:0000313" key="6">
    <source>
        <dbReference type="Proteomes" id="UP000322918"/>
    </source>
</evidence>
<dbReference type="GO" id="GO:0016020">
    <property type="term" value="C:membrane"/>
    <property type="evidence" value="ECO:0007669"/>
    <property type="project" value="InterPro"/>
</dbReference>
<dbReference type="Pfam" id="PF06580">
    <property type="entry name" value="His_kinase"/>
    <property type="match status" value="1"/>
</dbReference>
<reference evidence="5 6" key="1">
    <citation type="submission" date="2019-09" db="EMBL/GenBank/DDBJ databases">
        <title>Pararcticibacter amylolyticus gen. nov., sp. nov., isolated from a rottenly hemp rope, and reclassification of Pedobacter tournemirensis as Pararcticibacter tournemirensis comb. nov.</title>
        <authorList>
            <person name="Cai Y."/>
        </authorList>
    </citation>
    <scope>NUCLEOTIDE SEQUENCE [LARGE SCALE GENOMIC DNA]</scope>
    <source>
        <strain evidence="5 6">TF5-37.2-LB10</strain>
    </source>
</reference>
<keyword evidence="6" id="KW-1185">Reference proteome</keyword>
<dbReference type="InterPro" id="IPR015943">
    <property type="entry name" value="WD40/YVTN_repeat-like_dom_sf"/>
</dbReference>
<feature type="transmembrane region" description="Helical" evidence="1">
    <location>
        <begin position="741"/>
        <end position="763"/>
    </location>
</feature>
<dbReference type="Proteomes" id="UP000322918">
    <property type="component" value="Unassembled WGS sequence"/>
</dbReference>
<dbReference type="SUPFAM" id="SSF55874">
    <property type="entry name" value="ATPase domain of HSP90 chaperone/DNA topoisomerase II/histidine kinase"/>
    <property type="match status" value="1"/>
</dbReference>
<dbReference type="InterPro" id="IPR003594">
    <property type="entry name" value="HATPase_dom"/>
</dbReference>
<accession>A0A5M9H6C0</accession>
<evidence type="ECO:0008006" key="7">
    <source>
        <dbReference type="Google" id="ProtNLM"/>
    </source>
</evidence>
<keyword evidence="1" id="KW-0472">Membrane</keyword>
<evidence type="ECO:0000256" key="1">
    <source>
        <dbReference type="SAM" id="Phobius"/>
    </source>
</evidence>
<keyword evidence="1" id="KW-0812">Transmembrane</keyword>
<dbReference type="PANTHER" id="PTHR34220:SF7">
    <property type="entry name" value="SENSOR HISTIDINE KINASE YPDA"/>
    <property type="match status" value="1"/>
</dbReference>
<dbReference type="InterPro" id="IPR036890">
    <property type="entry name" value="HATPase_C_sf"/>
</dbReference>
<dbReference type="InterPro" id="IPR050640">
    <property type="entry name" value="Bact_2-comp_sensor_kinase"/>
</dbReference>
<sequence>MSDRTHMSHFSHLLKYVSRYLAAFILVLASFATSRAETLNFRNYSVKEGLANSTVYSIFQDSKGFMWFATESGVNRFDGQKFELFTMDNGLSDNEVLQIKEDSSGRIWFLTLNGKLSYYFNNHFYNPDNNPVLKKSICPSSFFSFYEDSKHNLWFTTNQNRVLRIDAQDNVKFYTSTGNSLAGCYLSQTDEGRIVAMRKEYALILQGERFSLLPTEHLPLSSKSITQVPTDKSLLFLSGKGLVQYRHSQFRILSSLKGINNNVAWSLLSDSQNQLWVGTMGKGILLYRSLSFAPENHLRDLSITHVFQDTQGNIWIATIGNGVYMLPFYSRYVAHFTTQDGMSSNAVTSIVKERDQLILGLRSGNLDIVSQGKVIHKTLNNTNQYNPVKRLYYDKNRNSVWYTSDNSLIEMHPQYGNINLLKGKDKAYALKSISISKKGELAVALASGVFVADKSSSLTFNTLNNEKTQVYFPDRAFTVYYDSAGRLWFSNIQGLQYYAQGKVTKLYQSIPALKQRITDIAELPDGRLVCTTYGFGVYVLKNNQLTNTITTANGLASNICKRIFVENNKAWIVTGKGISVINFNRQPNEVDSYSTENGLISNEINDVFANQDTVYIATNNGISVFRPALRLPGKPPVVYLKNVLVDKRPVKADAYLHLSYTQNNITVNYIALDYSHPSHILYGYKLNHDSRWFETQGNTLEFGSLEPGKYLLEIRAKGLDTKWGAPVKIQFTVYPPFWKTWWFILLSGLVFATLLFFLIRYYFRTKQTEEKEKLITKTRIISLEQQALQAMMNPHFIFNVMNSIQYFINTKENTMANQVLTGFARLIRKNLDICNKSYISVEEEVSYLALYLSLEKMRFGEKMNYSIDVDKEIDHQQMYIPSMLLQPYVENAIWHGIMPKDSPGTIKISIRKRNDELNIEIADDGVGIENSKKLKTGDHISRGMRLTEQRVLLLNKFKREQIKIDVSQVPSGGTKVQICIPLKPFTN</sequence>
<evidence type="ECO:0000259" key="2">
    <source>
        <dbReference type="Pfam" id="PF02518"/>
    </source>
</evidence>
<dbReference type="InterPro" id="IPR010559">
    <property type="entry name" value="Sig_transdc_His_kin_internal"/>
</dbReference>
<organism evidence="5 6">
    <name type="scientific">Arcticibacter tournemirensis</name>
    <dbReference type="NCBI Taxonomy" id="699437"/>
    <lineage>
        <taxon>Bacteria</taxon>
        <taxon>Pseudomonadati</taxon>
        <taxon>Bacteroidota</taxon>
        <taxon>Sphingobacteriia</taxon>
        <taxon>Sphingobacteriales</taxon>
        <taxon>Sphingobacteriaceae</taxon>
        <taxon>Arcticibacter</taxon>
    </lineage>
</organism>
<dbReference type="Pfam" id="PF07495">
    <property type="entry name" value="Y_Y_Y"/>
    <property type="match status" value="1"/>
</dbReference>
<feature type="domain" description="Histidine kinase/HSP90-like ATPase" evidence="2">
    <location>
        <begin position="885"/>
        <end position="983"/>
    </location>
</feature>
<dbReference type="SUPFAM" id="SSF63829">
    <property type="entry name" value="Calcium-dependent phosphotriesterase"/>
    <property type="match status" value="2"/>
</dbReference>
<comment type="caution">
    <text evidence="5">The sequence shown here is derived from an EMBL/GenBank/DDBJ whole genome shotgun (WGS) entry which is preliminary data.</text>
</comment>
<dbReference type="EMBL" id="VWNE01000021">
    <property type="protein sequence ID" value="KAA8481809.1"/>
    <property type="molecule type" value="Genomic_DNA"/>
</dbReference>
<dbReference type="Pfam" id="PF02518">
    <property type="entry name" value="HATPase_c"/>
    <property type="match status" value="1"/>
</dbReference>
<evidence type="ECO:0000259" key="4">
    <source>
        <dbReference type="Pfam" id="PF07495"/>
    </source>
</evidence>
<dbReference type="PANTHER" id="PTHR34220">
    <property type="entry name" value="SENSOR HISTIDINE KINASE YPDA"/>
    <property type="match status" value="1"/>
</dbReference>
<keyword evidence="1" id="KW-1133">Transmembrane helix</keyword>
<dbReference type="Gene3D" id="2.130.10.10">
    <property type="entry name" value="YVTN repeat-like/Quinoprotein amine dehydrogenase"/>
    <property type="match status" value="3"/>
</dbReference>
<dbReference type="Gene3D" id="3.30.565.10">
    <property type="entry name" value="Histidine kinase-like ATPase, C-terminal domain"/>
    <property type="match status" value="1"/>
</dbReference>
<dbReference type="InterPro" id="IPR011110">
    <property type="entry name" value="Reg_prop"/>
</dbReference>
<feature type="domain" description="Signal transduction histidine kinase internal region" evidence="3">
    <location>
        <begin position="784"/>
        <end position="862"/>
    </location>
</feature>
<proteinExistence type="predicted"/>
<evidence type="ECO:0000259" key="3">
    <source>
        <dbReference type="Pfam" id="PF06580"/>
    </source>
</evidence>